<reference evidence="6 7" key="1">
    <citation type="submission" date="2016-10" db="EMBL/GenBank/DDBJ databases">
        <authorList>
            <person name="de Groot N.N."/>
        </authorList>
    </citation>
    <scope>NUCLEOTIDE SEQUENCE [LARGE SCALE GENOMIC DNA]</scope>
    <source>
        <strain evidence="6 7">OK461</strain>
    </source>
</reference>
<evidence type="ECO:0000256" key="3">
    <source>
        <dbReference type="ARBA" id="ARBA00022801"/>
    </source>
</evidence>
<dbReference type="PANTHER" id="PTHR23221">
    <property type="entry name" value="GLYCOSYLPHOSPHATIDYLINOSITOL PHOSPHOLIPASE D"/>
    <property type="match status" value="1"/>
</dbReference>
<evidence type="ECO:0000256" key="4">
    <source>
        <dbReference type="ARBA" id="ARBA00023180"/>
    </source>
</evidence>
<evidence type="ECO:0000256" key="5">
    <source>
        <dbReference type="SAM" id="SignalP"/>
    </source>
</evidence>
<evidence type="ECO:0000256" key="2">
    <source>
        <dbReference type="ARBA" id="ARBA00022737"/>
    </source>
</evidence>
<dbReference type="EMBL" id="FONR01000019">
    <property type="protein sequence ID" value="SFG37551.1"/>
    <property type="molecule type" value="Genomic_DNA"/>
</dbReference>
<dbReference type="InterPro" id="IPR013519">
    <property type="entry name" value="Int_alpha_beta-p"/>
</dbReference>
<dbReference type="PANTHER" id="PTHR23221:SF7">
    <property type="entry name" value="PHOSPHATIDYLINOSITOL-GLYCAN-SPECIFIC PHOSPHOLIPASE D"/>
    <property type="match status" value="1"/>
</dbReference>
<sequence length="508" mass="50977">MHKQYRQYPQHRTHAKTHAMRLALATTAAAALTGGLLTFSAATATAADSTKVPQADFNGDGIGDVAFSAQGAYVSGQKAAGQLVVLYGTHSGVSAAKRSTLSQNTAGVPGTAEAGDAFGAETAYADFNGDGYDDLAVSSPHEKFGNDADAGGLAVLWGSPSGLTGKGVAIADPASSSHDLWGKNLAAGDFDGDGKADLAVGNTSSTIYVYKGGITSSGTAGLTRTTIKPPIQSGGSARGPMNLTAGDINGDGRTDLVVDGFETKTDYGWNTNYYVPGTANGLNVSAAKTLKTGIITAIGDINGDGFGDIVSGAPWDNTKLSDGTIPPDSAYGGKVNITYGSASGPASTAGISQNTGSVPGTAEKNDSFGYELDLGDINGDGFQDLVVSTAYEDLDGHADAGMVTVLYGSAHGVNTSSGAQAFAQSTPGVPGNDEKGDLFGLDVKLDDVSGDGRADLLVGSDENAGDGTVTYLPSNGSKITATGSRAIWPADAGVSTTGTPSFGSNFAD</sequence>
<keyword evidence="2" id="KW-0677">Repeat</keyword>
<organism evidence="6 7">
    <name type="scientific">Streptomyces mirabilis</name>
    <dbReference type="NCBI Taxonomy" id="68239"/>
    <lineage>
        <taxon>Bacteria</taxon>
        <taxon>Bacillati</taxon>
        <taxon>Actinomycetota</taxon>
        <taxon>Actinomycetes</taxon>
        <taxon>Kitasatosporales</taxon>
        <taxon>Streptomycetaceae</taxon>
        <taxon>Streptomyces</taxon>
    </lineage>
</organism>
<protein>
    <submittedName>
        <fullName evidence="6">FG-GAP repeat-containing protein</fullName>
    </submittedName>
</protein>
<feature type="signal peptide" evidence="5">
    <location>
        <begin position="1"/>
        <end position="46"/>
    </location>
</feature>
<dbReference type="Pfam" id="PF01839">
    <property type="entry name" value="FG-GAP"/>
    <property type="match status" value="3"/>
</dbReference>
<keyword evidence="3" id="KW-0378">Hydrolase</keyword>
<evidence type="ECO:0000313" key="6">
    <source>
        <dbReference type="EMBL" id="SFG37551.1"/>
    </source>
</evidence>
<dbReference type="GO" id="GO:0016787">
    <property type="term" value="F:hydrolase activity"/>
    <property type="evidence" value="ECO:0007669"/>
    <property type="project" value="UniProtKB-KW"/>
</dbReference>
<dbReference type="Proteomes" id="UP000181942">
    <property type="component" value="Unassembled WGS sequence"/>
</dbReference>
<dbReference type="Pfam" id="PF13517">
    <property type="entry name" value="FG-GAP_3"/>
    <property type="match status" value="1"/>
</dbReference>
<dbReference type="Gene3D" id="2.130.10.130">
    <property type="entry name" value="Integrin alpha, N-terminal"/>
    <property type="match status" value="3"/>
</dbReference>
<dbReference type="AlphaFoldDB" id="A0A1I2RI70"/>
<dbReference type="InterPro" id="IPR028994">
    <property type="entry name" value="Integrin_alpha_N"/>
</dbReference>
<name>A0A1I2RI70_9ACTN</name>
<proteinExistence type="predicted"/>
<dbReference type="SMART" id="SM00191">
    <property type="entry name" value="Int_alpha"/>
    <property type="match status" value="6"/>
</dbReference>
<keyword evidence="1 5" id="KW-0732">Signal</keyword>
<accession>A0A1I2RI70</accession>
<feature type="chain" id="PRO_5010311489" evidence="5">
    <location>
        <begin position="47"/>
        <end position="508"/>
    </location>
</feature>
<evidence type="ECO:0000313" key="7">
    <source>
        <dbReference type="Proteomes" id="UP000181942"/>
    </source>
</evidence>
<dbReference type="InterPro" id="IPR013517">
    <property type="entry name" value="FG-GAP"/>
</dbReference>
<gene>
    <name evidence="6" type="ORF">SAMN02787118_119164</name>
</gene>
<dbReference type="SUPFAM" id="SSF69318">
    <property type="entry name" value="Integrin alpha N-terminal domain"/>
    <property type="match status" value="1"/>
</dbReference>
<evidence type="ECO:0000256" key="1">
    <source>
        <dbReference type="ARBA" id="ARBA00022729"/>
    </source>
</evidence>
<dbReference type="RefSeq" id="WP_256259106.1">
    <property type="nucleotide sequence ID" value="NZ_FONR01000019.1"/>
</dbReference>
<keyword evidence="4" id="KW-0325">Glycoprotein</keyword>